<reference evidence="3" key="3">
    <citation type="submission" date="2015-04" db="UniProtKB">
        <authorList>
            <consortium name="EnsemblPlants"/>
        </authorList>
    </citation>
    <scope>IDENTIFICATION</scope>
    <source>
        <strain evidence="3">cv. Jemalong A17</strain>
    </source>
</reference>
<feature type="region of interest" description="Disordered" evidence="1">
    <location>
        <begin position="60"/>
        <end position="94"/>
    </location>
</feature>
<evidence type="ECO:0000313" key="3">
    <source>
        <dbReference type="EnsemblPlants" id="KEH19065"/>
    </source>
</evidence>
<dbReference type="Proteomes" id="UP000002051">
    <property type="component" value="Chromosome 8"/>
</dbReference>
<evidence type="ECO:0000256" key="1">
    <source>
        <dbReference type="SAM" id="MobiDB-lite"/>
    </source>
</evidence>
<dbReference type="EMBL" id="CM001224">
    <property type="protein sequence ID" value="KEH19065.1"/>
    <property type="molecule type" value="Genomic_DNA"/>
</dbReference>
<dbReference type="HOGENOM" id="CLU_2389576_0_0_1"/>
<feature type="compositionally biased region" description="Low complexity" evidence="1">
    <location>
        <begin position="65"/>
        <end position="84"/>
    </location>
</feature>
<protein>
    <submittedName>
        <fullName evidence="2 3">Uncharacterized protein</fullName>
    </submittedName>
</protein>
<name>A0A072TZU6_MEDTR</name>
<evidence type="ECO:0000313" key="2">
    <source>
        <dbReference type="EMBL" id="KEH19065.1"/>
    </source>
</evidence>
<dbReference type="AlphaFoldDB" id="A0A072TZU6"/>
<sequence>MNFVRMEKDRLLLMLQNFKKILMVSNRCLSPFFQFCLTSTVVAARGKRWDWVFKQQRMKHPYHPSSSSSSSSSATISTTTTTTSLLNGKISPEN</sequence>
<reference evidence="2 4" key="2">
    <citation type="journal article" date="2014" name="BMC Genomics">
        <title>An improved genome release (version Mt4.0) for the model legume Medicago truncatula.</title>
        <authorList>
            <person name="Tang H."/>
            <person name="Krishnakumar V."/>
            <person name="Bidwell S."/>
            <person name="Rosen B."/>
            <person name="Chan A."/>
            <person name="Zhou S."/>
            <person name="Gentzbittel L."/>
            <person name="Childs K.L."/>
            <person name="Yandell M."/>
            <person name="Gundlach H."/>
            <person name="Mayer K.F."/>
            <person name="Schwartz D.C."/>
            <person name="Town C.D."/>
        </authorList>
    </citation>
    <scope>GENOME REANNOTATION</scope>
    <source>
        <strain evidence="2">A17</strain>
        <strain evidence="3 4">cv. Jemalong A17</strain>
    </source>
</reference>
<gene>
    <name evidence="2" type="ordered locus">MTR_8g037075</name>
</gene>
<dbReference type="EnsemblPlants" id="KEH19065">
    <property type="protein sequence ID" value="KEH19065"/>
    <property type="gene ID" value="MTR_8g037075"/>
</dbReference>
<evidence type="ECO:0000313" key="4">
    <source>
        <dbReference type="Proteomes" id="UP000002051"/>
    </source>
</evidence>
<reference evidence="2 4" key="1">
    <citation type="journal article" date="2011" name="Nature">
        <title>The Medicago genome provides insight into the evolution of rhizobial symbioses.</title>
        <authorList>
            <person name="Young N.D."/>
            <person name="Debelle F."/>
            <person name="Oldroyd G.E."/>
            <person name="Geurts R."/>
            <person name="Cannon S.B."/>
            <person name="Udvardi M.K."/>
            <person name="Benedito V.A."/>
            <person name="Mayer K.F."/>
            <person name="Gouzy J."/>
            <person name="Schoof H."/>
            <person name="Van de Peer Y."/>
            <person name="Proost S."/>
            <person name="Cook D.R."/>
            <person name="Meyers B.C."/>
            <person name="Spannagl M."/>
            <person name="Cheung F."/>
            <person name="De Mita S."/>
            <person name="Krishnakumar V."/>
            <person name="Gundlach H."/>
            <person name="Zhou S."/>
            <person name="Mudge J."/>
            <person name="Bharti A.K."/>
            <person name="Murray J.D."/>
            <person name="Naoumkina M.A."/>
            <person name="Rosen B."/>
            <person name="Silverstein K.A."/>
            <person name="Tang H."/>
            <person name="Rombauts S."/>
            <person name="Zhao P.X."/>
            <person name="Zhou P."/>
            <person name="Barbe V."/>
            <person name="Bardou P."/>
            <person name="Bechner M."/>
            <person name="Bellec A."/>
            <person name="Berger A."/>
            <person name="Berges H."/>
            <person name="Bidwell S."/>
            <person name="Bisseling T."/>
            <person name="Choisne N."/>
            <person name="Couloux A."/>
            <person name="Denny R."/>
            <person name="Deshpande S."/>
            <person name="Dai X."/>
            <person name="Doyle J.J."/>
            <person name="Dudez A.M."/>
            <person name="Farmer A.D."/>
            <person name="Fouteau S."/>
            <person name="Franken C."/>
            <person name="Gibelin C."/>
            <person name="Gish J."/>
            <person name="Goldstein S."/>
            <person name="Gonzalez A.J."/>
            <person name="Green P.J."/>
            <person name="Hallab A."/>
            <person name="Hartog M."/>
            <person name="Hua A."/>
            <person name="Humphray S.J."/>
            <person name="Jeong D.H."/>
            <person name="Jing Y."/>
            <person name="Jocker A."/>
            <person name="Kenton S.M."/>
            <person name="Kim D.J."/>
            <person name="Klee K."/>
            <person name="Lai H."/>
            <person name="Lang C."/>
            <person name="Lin S."/>
            <person name="Macmil S.L."/>
            <person name="Magdelenat G."/>
            <person name="Matthews L."/>
            <person name="McCorrison J."/>
            <person name="Monaghan E.L."/>
            <person name="Mun J.H."/>
            <person name="Najar F.Z."/>
            <person name="Nicholson C."/>
            <person name="Noirot C."/>
            <person name="O'Bleness M."/>
            <person name="Paule C.R."/>
            <person name="Poulain J."/>
            <person name="Prion F."/>
            <person name="Qin B."/>
            <person name="Qu C."/>
            <person name="Retzel E.F."/>
            <person name="Riddle C."/>
            <person name="Sallet E."/>
            <person name="Samain S."/>
            <person name="Samson N."/>
            <person name="Sanders I."/>
            <person name="Saurat O."/>
            <person name="Scarpelli C."/>
            <person name="Schiex T."/>
            <person name="Segurens B."/>
            <person name="Severin A.J."/>
            <person name="Sherrier D.J."/>
            <person name="Shi R."/>
            <person name="Sims S."/>
            <person name="Singer S.R."/>
            <person name="Sinharoy S."/>
            <person name="Sterck L."/>
            <person name="Viollet A."/>
            <person name="Wang B.B."/>
            <person name="Wang K."/>
            <person name="Wang M."/>
            <person name="Wang X."/>
            <person name="Warfsmann J."/>
            <person name="Weissenbach J."/>
            <person name="White D.D."/>
            <person name="White J.D."/>
            <person name="Wiley G.B."/>
            <person name="Wincker P."/>
            <person name="Xing Y."/>
            <person name="Yang L."/>
            <person name="Yao Z."/>
            <person name="Ying F."/>
            <person name="Zhai J."/>
            <person name="Zhou L."/>
            <person name="Zuber A."/>
            <person name="Denarie J."/>
            <person name="Dixon R.A."/>
            <person name="May G.D."/>
            <person name="Schwartz D.C."/>
            <person name="Rogers J."/>
            <person name="Quetier F."/>
            <person name="Town C.D."/>
            <person name="Roe B.A."/>
        </authorList>
    </citation>
    <scope>NUCLEOTIDE SEQUENCE [LARGE SCALE GENOMIC DNA]</scope>
    <source>
        <strain evidence="2">A17</strain>
        <strain evidence="3 4">cv. Jemalong A17</strain>
    </source>
</reference>
<organism evidence="2 4">
    <name type="scientific">Medicago truncatula</name>
    <name type="common">Barrel medic</name>
    <name type="synonym">Medicago tribuloides</name>
    <dbReference type="NCBI Taxonomy" id="3880"/>
    <lineage>
        <taxon>Eukaryota</taxon>
        <taxon>Viridiplantae</taxon>
        <taxon>Streptophyta</taxon>
        <taxon>Embryophyta</taxon>
        <taxon>Tracheophyta</taxon>
        <taxon>Spermatophyta</taxon>
        <taxon>Magnoliopsida</taxon>
        <taxon>eudicotyledons</taxon>
        <taxon>Gunneridae</taxon>
        <taxon>Pentapetalae</taxon>
        <taxon>rosids</taxon>
        <taxon>fabids</taxon>
        <taxon>Fabales</taxon>
        <taxon>Fabaceae</taxon>
        <taxon>Papilionoideae</taxon>
        <taxon>50 kb inversion clade</taxon>
        <taxon>NPAAA clade</taxon>
        <taxon>Hologalegina</taxon>
        <taxon>IRL clade</taxon>
        <taxon>Trifolieae</taxon>
        <taxon>Medicago</taxon>
    </lineage>
</organism>
<proteinExistence type="predicted"/>
<accession>A0A072TZU6</accession>
<keyword evidence="4" id="KW-1185">Reference proteome</keyword>